<dbReference type="AlphaFoldDB" id="A0A369IC31"/>
<dbReference type="CDD" id="cd06260">
    <property type="entry name" value="DUF820-like"/>
    <property type="match status" value="1"/>
</dbReference>
<dbReference type="PANTHER" id="PTHR36558:SF1">
    <property type="entry name" value="RESTRICTION ENDONUCLEASE DOMAIN-CONTAINING PROTEIN-RELATED"/>
    <property type="match status" value="1"/>
</dbReference>
<keyword evidence="3" id="KW-1185">Reference proteome</keyword>
<sequence length="211" mass="23617">MLSAFVNYPKSCIFGKKDEAMQTSTSVTVAEYFDLLQKSDIKLEYHSGEVVAMAGAQPAHNRICVTLSAALENCLRSGECLVLTSHQLIKIEGCQKYVFPDLVIVCKNPVYEKAPNGLGALENPEINVEVLSDSTESYDRLEKFDCYKTSPSFREYVLVSSKKKKVEVIKKLSEAEWLSHTYSENDTAIQIGDCVIDLSEIYHKVVFAEII</sequence>
<name>A0A369IC31_9BACT</name>
<dbReference type="Pfam" id="PF05685">
    <property type="entry name" value="Uma2"/>
    <property type="match status" value="1"/>
</dbReference>
<keyword evidence="2" id="KW-0378">Hydrolase</keyword>
<dbReference type="Proteomes" id="UP000253141">
    <property type="component" value="Unassembled WGS sequence"/>
</dbReference>
<dbReference type="InterPro" id="IPR012296">
    <property type="entry name" value="Nuclease_put_TT1808"/>
</dbReference>
<evidence type="ECO:0000313" key="3">
    <source>
        <dbReference type="Proteomes" id="UP000253141"/>
    </source>
</evidence>
<dbReference type="GO" id="GO:0004519">
    <property type="term" value="F:endonuclease activity"/>
    <property type="evidence" value="ECO:0007669"/>
    <property type="project" value="UniProtKB-KW"/>
</dbReference>
<evidence type="ECO:0000259" key="1">
    <source>
        <dbReference type="Pfam" id="PF05685"/>
    </source>
</evidence>
<evidence type="ECO:0000313" key="2">
    <source>
        <dbReference type="EMBL" id="RDB07321.1"/>
    </source>
</evidence>
<dbReference type="EMBL" id="QPIW01000002">
    <property type="protein sequence ID" value="RDB07321.1"/>
    <property type="molecule type" value="Genomic_DNA"/>
</dbReference>
<dbReference type="InterPro" id="IPR011335">
    <property type="entry name" value="Restrct_endonuc-II-like"/>
</dbReference>
<feature type="domain" description="Putative restriction endonuclease" evidence="1">
    <location>
        <begin position="30"/>
        <end position="191"/>
    </location>
</feature>
<gene>
    <name evidence="2" type="ORF">DVG78_04750</name>
</gene>
<organism evidence="2 3">
    <name type="scientific">Runella aurantiaca</name>
    <dbReference type="NCBI Taxonomy" id="2282308"/>
    <lineage>
        <taxon>Bacteria</taxon>
        <taxon>Pseudomonadati</taxon>
        <taxon>Bacteroidota</taxon>
        <taxon>Cytophagia</taxon>
        <taxon>Cytophagales</taxon>
        <taxon>Spirosomataceae</taxon>
        <taxon>Runella</taxon>
    </lineage>
</organism>
<proteinExistence type="predicted"/>
<accession>A0A369IC31</accession>
<protein>
    <submittedName>
        <fullName evidence="2">Uma2 family endonuclease</fullName>
    </submittedName>
</protein>
<reference evidence="2 3" key="1">
    <citation type="submission" date="2018-07" db="EMBL/GenBank/DDBJ databases">
        <title>Genome analysis of Runella aurantiaca.</title>
        <authorList>
            <person name="Yang X."/>
        </authorList>
    </citation>
    <scope>NUCLEOTIDE SEQUENCE [LARGE SCALE GENOMIC DNA]</scope>
    <source>
        <strain evidence="2 3">YX9</strain>
    </source>
</reference>
<dbReference type="PANTHER" id="PTHR36558">
    <property type="entry name" value="GLR1098 PROTEIN"/>
    <property type="match status" value="1"/>
</dbReference>
<dbReference type="InterPro" id="IPR008538">
    <property type="entry name" value="Uma2"/>
</dbReference>
<dbReference type="Gene3D" id="3.90.1570.10">
    <property type="entry name" value="tt1808, chain A"/>
    <property type="match status" value="1"/>
</dbReference>
<comment type="caution">
    <text evidence="2">The sequence shown here is derived from an EMBL/GenBank/DDBJ whole genome shotgun (WGS) entry which is preliminary data.</text>
</comment>
<dbReference type="SUPFAM" id="SSF52980">
    <property type="entry name" value="Restriction endonuclease-like"/>
    <property type="match status" value="1"/>
</dbReference>
<keyword evidence="2" id="KW-0540">Nuclease</keyword>
<keyword evidence="2" id="KW-0255">Endonuclease</keyword>